<dbReference type="SUPFAM" id="SSF63411">
    <property type="entry name" value="LuxS/MPP-like metallohydrolase"/>
    <property type="match status" value="3"/>
</dbReference>
<dbReference type="PANTHER" id="PTHR11851:SF49">
    <property type="entry name" value="MITOCHONDRIAL-PROCESSING PEPTIDASE SUBUNIT ALPHA"/>
    <property type="match status" value="1"/>
</dbReference>
<dbReference type="OrthoDB" id="277191at2759"/>
<evidence type="ECO:0000313" key="6">
    <source>
        <dbReference type="EMBL" id="PVU85942.1"/>
    </source>
</evidence>
<feature type="domain" description="Peptidase M16 N-terminal" evidence="4">
    <location>
        <begin position="94"/>
        <end position="239"/>
    </location>
</feature>
<dbReference type="Pfam" id="PF00675">
    <property type="entry name" value="Peptidase_M16"/>
    <property type="match status" value="1"/>
</dbReference>
<evidence type="ECO:0000259" key="5">
    <source>
        <dbReference type="Pfam" id="PF05193"/>
    </source>
</evidence>
<comment type="function">
    <text evidence="1">Substrate recognition and binding subunit of the essential mitochondrial processing protease (MPP), which cleaves the mitochondrial sequence off newly imported precursors proteins.</text>
</comment>
<organism evidence="6 7">
    <name type="scientific">Furculomyces boomerangus</name>
    <dbReference type="NCBI Taxonomy" id="61424"/>
    <lineage>
        <taxon>Eukaryota</taxon>
        <taxon>Fungi</taxon>
        <taxon>Fungi incertae sedis</taxon>
        <taxon>Zoopagomycota</taxon>
        <taxon>Kickxellomycotina</taxon>
        <taxon>Harpellomycetes</taxon>
        <taxon>Harpellales</taxon>
        <taxon>Harpellaceae</taxon>
        <taxon>Furculomyces</taxon>
    </lineage>
</organism>
<feature type="region of interest" description="Disordered" evidence="3">
    <location>
        <begin position="341"/>
        <end position="374"/>
    </location>
</feature>
<dbReference type="EMBL" id="MBFT01001001">
    <property type="protein sequence ID" value="PVU85942.1"/>
    <property type="molecule type" value="Genomic_DNA"/>
</dbReference>
<evidence type="ECO:0000256" key="2">
    <source>
        <dbReference type="ARBA" id="ARBA00007261"/>
    </source>
</evidence>
<feature type="region of interest" description="Disordered" evidence="3">
    <location>
        <begin position="305"/>
        <end position="326"/>
    </location>
</feature>
<dbReference type="STRING" id="61424.A0A2T9Y0T4"/>
<dbReference type="Pfam" id="PF05193">
    <property type="entry name" value="Peptidase_M16_C"/>
    <property type="match status" value="2"/>
</dbReference>
<dbReference type="InterPro" id="IPR011765">
    <property type="entry name" value="Pept_M16_N"/>
</dbReference>
<dbReference type="GO" id="GO:0006627">
    <property type="term" value="P:protein processing involved in protein targeting to mitochondrion"/>
    <property type="evidence" value="ECO:0007669"/>
    <property type="project" value="TreeGrafter"/>
</dbReference>
<dbReference type="InterPro" id="IPR007863">
    <property type="entry name" value="Peptidase_M16_C"/>
</dbReference>
<dbReference type="InterPro" id="IPR011249">
    <property type="entry name" value="Metalloenz_LuxS/M16"/>
</dbReference>
<gene>
    <name evidence="6" type="ORF">BB559_006736</name>
</gene>
<feature type="domain" description="Peptidase M16 C-terminal" evidence="5">
    <location>
        <begin position="388"/>
        <end position="503"/>
    </location>
</feature>
<evidence type="ECO:0008006" key="8">
    <source>
        <dbReference type="Google" id="ProtNLM"/>
    </source>
</evidence>
<dbReference type="AlphaFoldDB" id="A0A2T9Y0T4"/>
<feature type="compositionally biased region" description="Low complexity" evidence="3">
    <location>
        <begin position="353"/>
        <end position="368"/>
    </location>
</feature>
<dbReference type="GO" id="GO:0046872">
    <property type="term" value="F:metal ion binding"/>
    <property type="evidence" value="ECO:0007669"/>
    <property type="project" value="InterPro"/>
</dbReference>
<evidence type="ECO:0000256" key="1">
    <source>
        <dbReference type="ARBA" id="ARBA00002123"/>
    </source>
</evidence>
<reference evidence="6 7" key="1">
    <citation type="journal article" date="2018" name="MBio">
        <title>Comparative Genomics Reveals the Core Gene Toolbox for the Fungus-Insect Symbiosis.</title>
        <authorList>
            <person name="Wang Y."/>
            <person name="Stata M."/>
            <person name="Wang W."/>
            <person name="Stajich J.E."/>
            <person name="White M.M."/>
            <person name="Moncalvo J.M."/>
        </authorList>
    </citation>
    <scope>NUCLEOTIDE SEQUENCE [LARGE SCALE GENOMIC DNA]</scope>
    <source>
        <strain evidence="6 7">AUS-77-4</strain>
    </source>
</reference>
<dbReference type="GO" id="GO:0005739">
    <property type="term" value="C:mitochondrion"/>
    <property type="evidence" value="ECO:0007669"/>
    <property type="project" value="TreeGrafter"/>
</dbReference>
<sequence length="639" mass="70416">MNFIKIIKNPIKSSRFNIKYLPKNAASSISFASKVNIFKKESILKQFKSTTSTQNTTAATNLKKDHIKKPPTTETHLVDNGNTIVSVLKNGIKVSSENKPGHFAALGVYIDVGSRYESPESFGASYLLDRLSFKSTENLSTEKVREKIEALGGNISCYSSRECMMYQAAVFTDAVNEAMQLLGESILRPKFEADEVAEVLDGISWEVADIKSKPEVYLPELFHEVAYKSNTLGNSAIFPEDQLSKITPELLKEFHKNWFSPERIVISAIGVDHKKLLEYCVSAGFENLPKNNAFYNPTNIKIQPTVHNKHSTSGVTQESTLNESNTSGSIISGIRNLFSSHPSSSQKPLNVASVSSNNLSTSTDTQSNDKTPLDSSTLENKLFVLANTQSKYTGGIKFIPDSSAEFTSLHLGFESVGVTDENKLYSYAALQMLLGGGGSFSAGGPGKGMYSRLYTRVLNQYGWVESCMAFHHCYSDSGLFGISASCRPGSEYQMLETVIDELLIVANHNSVKNRHSKNSRNAPGSFSKGRVSFGSSGDLMLTDLEIERAKNMLKSSLLMNMESRLIQLEDLGRQIQVLNKKVDLTEVCEKIDQISSEDISKAAADLFKNPVTILVNGKVEGLEKYGMNMLRHRGILIPE</sequence>
<evidence type="ECO:0000313" key="7">
    <source>
        <dbReference type="Proteomes" id="UP000245699"/>
    </source>
</evidence>
<comment type="caution">
    <text evidence="6">The sequence shown here is derived from an EMBL/GenBank/DDBJ whole genome shotgun (WGS) entry which is preliminary data.</text>
</comment>
<dbReference type="Gene3D" id="3.30.830.10">
    <property type="entry name" value="Metalloenzyme, LuxS/M16 peptidase-like"/>
    <property type="match status" value="2"/>
</dbReference>
<evidence type="ECO:0000259" key="4">
    <source>
        <dbReference type="Pfam" id="PF00675"/>
    </source>
</evidence>
<accession>A0A2T9Y0T4</accession>
<feature type="domain" description="Peptidase M16 C-terminal" evidence="5">
    <location>
        <begin position="245"/>
        <end position="310"/>
    </location>
</feature>
<dbReference type="PANTHER" id="PTHR11851">
    <property type="entry name" value="METALLOPROTEASE"/>
    <property type="match status" value="1"/>
</dbReference>
<keyword evidence="7" id="KW-1185">Reference proteome</keyword>
<comment type="similarity">
    <text evidence="2">Belongs to the peptidase M16 family.</text>
</comment>
<protein>
    <recommendedName>
        <fullName evidence="8">Mitochondrial-processing peptidase subunit alpha</fullName>
    </recommendedName>
</protein>
<proteinExistence type="inferred from homology"/>
<dbReference type="Proteomes" id="UP000245699">
    <property type="component" value="Unassembled WGS sequence"/>
</dbReference>
<dbReference type="InterPro" id="IPR050361">
    <property type="entry name" value="MPP/UQCRC_Complex"/>
</dbReference>
<name>A0A2T9Y0T4_9FUNG</name>
<evidence type="ECO:0000256" key="3">
    <source>
        <dbReference type="SAM" id="MobiDB-lite"/>
    </source>
</evidence>